<dbReference type="AlphaFoldDB" id="A0A6C0KDJ1"/>
<dbReference type="PANTHER" id="PTHR23310:SF115">
    <property type="entry name" value="ACB DOMAIN-CONTAINING PROTEIN"/>
    <property type="match status" value="1"/>
</dbReference>
<keyword evidence="1" id="KW-0446">Lipid-binding</keyword>
<dbReference type="PRINTS" id="PR00689">
    <property type="entry name" value="ACOABINDINGP"/>
</dbReference>
<dbReference type="PROSITE" id="PS51228">
    <property type="entry name" value="ACB_2"/>
    <property type="match status" value="1"/>
</dbReference>
<dbReference type="GO" id="GO:0000062">
    <property type="term" value="F:fatty-acyl-CoA binding"/>
    <property type="evidence" value="ECO:0007669"/>
    <property type="project" value="InterPro"/>
</dbReference>
<name>A0A6C0KDJ1_9ZZZZ</name>
<dbReference type="Pfam" id="PF00887">
    <property type="entry name" value="ACBP"/>
    <property type="match status" value="1"/>
</dbReference>
<proteinExistence type="predicted"/>
<dbReference type="EMBL" id="MN740847">
    <property type="protein sequence ID" value="QHU14807.1"/>
    <property type="molecule type" value="Genomic_DNA"/>
</dbReference>
<dbReference type="InterPro" id="IPR000582">
    <property type="entry name" value="Acyl-CoA-binding_protein"/>
</dbReference>
<evidence type="ECO:0000259" key="2">
    <source>
        <dbReference type="PROSITE" id="PS51228"/>
    </source>
</evidence>
<sequence length="91" mass="10789">MNNLENEFEECANLVKNGSWGDKVPYERKLKLYAFYKRITVGENTTPQPWSVQLEARAKWDAWKAIEKFSKEDCMKLYIKEYKSQAQDFGN</sequence>
<dbReference type="InterPro" id="IPR014352">
    <property type="entry name" value="FERM/acyl-CoA-bd_prot_sf"/>
</dbReference>
<dbReference type="SUPFAM" id="SSF47027">
    <property type="entry name" value="Acyl-CoA binding protein"/>
    <property type="match status" value="1"/>
</dbReference>
<accession>A0A6C0KDJ1</accession>
<dbReference type="InterPro" id="IPR035984">
    <property type="entry name" value="Acyl-CoA-binding_sf"/>
</dbReference>
<feature type="domain" description="ACB" evidence="2">
    <location>
        <begin position="1"/>
        <end position="91"/>
    </location>
</feature>
<evidence type="ECO:0000313" key="3">
    <source>
        <dbReference type="EMBL" id="QHU14807.1"/>
    </source>
</evidence>
<evidence type="ECO:0000256" key="1">
    <source>
        <dbReference type="ARBA" id="ARBA00023121"/>
    </source>
</evidence>
<reference evidence="3" key="1">
    <citation type="journal article" date="2020" name="Nature">
        <title>Giant virus diversity and host interactions through global metagenomics.</title>
        <authorList>
            <person name="Schulz F."/>
            <person name="Roux S."/>
            <person name="Paez-Espino D."/>
            <person name="Jungbluth S."/>
            <person name="Walsh D.A."/>
            <person name="Denef V.J."/>
            <person name="McMahon K.D."/>
            <person name="Konstantinidis K.T."/>
            <person name="Eloe-Fadrosh E.A."/>
            <person name="Kyrpides N.C."/>
            <person name="Woyke T."/>
        </authorList>
    </citation>
    <scope>NUCLEOTIDE SEQUENCE</scope>
    <source>
        <strain evidence="3">GVMAG-S-1102244-55</strain>
    </source>
</reference>
<dbReference type="GO" id="GO:0006631">
    <property type="term" value="P:fatty acid metabolic process"/>
    <property type="evidence" value="ECO:0007669"/>
    <property type="project" value="TreeGrafter"/>
</dbReference>
<dbReference type="Gene3D" id="1.20.80.10">
    <property type="match status" value="1"/>
</dbReference>
<protein>
    <recommendedName>
        <fullName evidence="2">ACB domain-containing protein</fullName>
    </recommendedName>
</protein>
<dbReference type="PANTHER" id="PTHR23310">
    <property type="entry name" value="ACYL-COA-BINDING PROTEIN, ACBP"/>
    <property type="match status" value="1"/>
</dbReference>
<organism evidence="3">
    <name type="scientific">viral metagenome</name>
    <dbReference type="NCBI Taxonomy" id="1070528"/>
    <lineage>
        <taxon>unclassified sequences</taxon>
        <taxon>metagenomes</taxon>
        <taxon>organismal metagenomes</taxon>
    </lineage>
</organism>